<dbReference type="GO" id="GO:0008270">
    <property type="term" value="F:zinc ion binding"/>
    <property type="evidence" value="ECO:0007669"/>
    <property type="project" value="UniProtKB-UniRule"/>
</dbReference>
<keyword evidence="3 4" id="KW-0862">Zinc</keyword>
<evidence type="ECO:0000256" key="3">
    <source>
        <dbReference type="ARBA" id="ARBA00022833"/>
    </source>
</evidence>
<dbReference type="EMBL" id="FN654326">
    <property type="protein sequence ID" value="CBY31993.1"/>
    <property type="molecule type" value="Genomic_DNA"/>
</dbReference>
<feature type="transmembrane region" description="Helical" evidence="5">
    <location>
        <begin position="314"/>
        <end position="335"/>
    </location>
</feature>
<dbReference type="SUPFAM" id="SSF51069">
    <property type="entry name" value="Carbonic anhydrase"/>
    <property type="match status" value="1"/>
</dbReference>
<evidence type="ECO:0000256" key="5">
    <source>
        <dbReference type="SAM" id="Phobius"/>
    </source>
</evidence>
<keyword evidence="5" id="KW-0812">Transmembrane</keyword>
<keyword evidence="2 4" id="KW-0479">Metal-binding</keyword>
<dbReference type="EMBL" id="FN653026">
    <property type="protein sequence ID" value="CBY07618.1"/>
    <property type="molecule type" value="Genomic_DNA"/>
</dbReference>
<dbReference type="Proteomes" id="UP000011014">
    <property type="component" value="Unassembled WGS sequence"/>
</dbReference>
<dbReference type="Proteomes" id="UP000001307">
    <property type="component" value="Unassembled WGS sequence"/>
</dbReference>
<dbReference type="InParanoid" id="E4X681"/>
<name>E4X681_OIKDI</name>
<evidence type="ECO:0000256" key="2">
    <source>
        <dbReference type="ARBA" id="ARBA00022723"/>
    </source>
</evidence>
<keyword evidence="4" id="KW-0456">Lyase</keyword>
<dbReference type="Pfam" id="PF00194">
    <property type="entry name" value="Carb_anhydrase"/>
    <property type="match status" value="1"/>
</dbReference>
<dbReference type="PANTHER" id="PTHR18952">
    <property type="entry name" value="CARBONIC ANHYDRASE"/>
    <property type="match status" value="1"/>
</dbReference>
<feature type="domain" description="Alpha-carbonic anhydrase" evidence="6">
    <location>
        <begin position="25"/>
        <end position="281"/>
    </location>
</feature>
<sequence>MRLSSAILASIPLSSSADRIPRSAGSWGYTQQGNEWGDSVLACNGDRQSPIDIPKKYSAADFKAFELSNFDEEQTWTLKNNGHAVQMTASELNMKTNGGDLPGEYTLAQFHFHWGSSDHGGSEHTLEGKQFFSEVHLVHFKSEYETIGNSVDKSDGLAVLGFFIEEDASVESGPLDDFFQNLVGDAVKQPKSDSNPEVEVKFSMSDILPAKLDNYYRYLGSLTTPTCNEAVVWTNFKESLKISSKTKEFMTQFAKDDHGADLVKNFRNVQALNGRDVSFYSSMEKIVAPMEPVPEVKNASDEEPVTEEDTPKPLWAWITIGVSSLLILLTGAFVIKKCKDRNSDEYTAGQN</sequence>
<proteinExistence type="inferred from homology"/>
<comment type="similarity">
    <text evidence="1 4">Belongs to the alpha-carbonic anhydrase family.</text>
</comment>
<gene>
    <name evidence="7" type="ORF">GSOID_T00002607001</name>
    <name evidence="8" type="ORF">GSOID_T00029220001</name>
</gene>
<comment type="cofactor">
    <cofactor evidence="4">
        <name>Zn(2+)</name>
        <dbReference type="ChEBI" id="CHEBI:29105"/>
    </cofactor>
</comment>
<dbReference type="OrthoDB" id="429145at2759"/>
<protein>
    <recommendedName>
        <fullName evidence="4">Carbonic anhydrase</fullName>
        <ecNumber evidence="4">4.2.1.1</ecNumber>
    </recommendedName>
</protein>
<evidence type="ECO:0000256" key="4">
    <source>
        <dbReference type="RuleBase" id="RU367011"/>
    </source>
</evidence>
<dbReference type="InterPro" id="IPR036398">
    <property type="entry name" value="CA_dom_sf"/>
</dbReference>
<comment type="function">
    <text evidence="4">Reversible hydration of carbon dioxide.</text>
</comment>
<dbReference type="GO" id="GO:0004089">
    <property type="term" value="F:carbonate dehydratase activity"/>
    <property type="evidence" value="ECO:0007669"/>
    <property type="project" value="UniProtKB-UniRule"/>
</dbReference>
<comment type="catalytic activity">
    <reaction evidence="4">
        <text>hydrogencarbonate + H(+) = CO2 + H2O</text>
        <dbReference type="Rhea" id="RHEA:10748"/>
        <dbReference type="ChEBI" id="CHEBI:15377"/>
        <dbReference type="ChEBI" id="CHEBI:15378"/>
        <dbReference type="ChEBI" id="CHEBI:16526"/>
        <dbReference type="ChEBI" id="CHEBI:17544"/>
        <dbReference type="EC" id="4.2.1.1"/>
    </reaction>
</comment>
<dbReference type="InterPro" id="IPR023561">
    <property type="entry name" value="Carbonic_anhydrase_a-class"/>
</dbReference>
<keyword evidence="5" id="KW-0472">Membrane</keyword>
<dbReference type="PANTHER" id="PTHR18952:SF124">
    <property type="entry name" value="CARBONIC ANHYDRASE 7"/>
    <property type="match status" value="1"/>
</dbReference>
<dbReference type="InterPro" id="IPR001148">
    <property type="entry name" value="CA_dom"/>
</dbReference>
<keyword evidence="9" id="KW-1185">Reference proteome</keyword>
<dbReference type="GO" id="GO:0005737">
    <property type="term" value="C:cytoplasm"/>
    <property type="evidence" value="ECO:0007669"/>
    <property type="project" value="TreeGrafter"/>
</dbReference>
<dbReference type="PROSITE" id="PS00162">
    <property type="entry name" value="ALPHA_CA_1"/>
    <property type="match status" value="1"/>
</dbReference>
<dbReference type="Gene3D" id="3.10.200.10">
    <property type="entry name" value="Alpha carbonic anhydrase"/>
    <property type="match status" value="1"/>
</dbReference>
<evidence type="ECO:0000259" key="6">
    <source>
        <dbReference type="PROSITE" id="PS51144"/>
    </source>
</evidence>
<dbReference type="InterPro" id="IPR018338">
    <property type="entry name" value="Carbonic_anhydrase_a-class_CS"/>
</dbReference>
<organism evidence="7">
    <name type="scientific">Oikopleura dioica</name>
    <name type="common">Tunicate</name>
    <dbReference type="NCBI Taxonomy" id="34765"/>
    <lineage>
        <taxon>Eukaryota</taxon>
        <taxon>Metazoa</taxon>
        <taxon>Chordata</taxon>
        <taxon>Tunicata</taxon>
        <taxon>Appendicularia</taxon>
        <taxon>Copelata</taxon>
        <taxon>Oikopleuridae</taxon>
        <taxon>Oikopleura</taxon>
    </lineage>
</organism>
<dbReference type="PROSITE" id="PS51144">
    <property type="entry name" value="ALPHA_CA_2"/>
    <property type="match status" value="1"/>
</dbReference>
<keyword evidence="5" id="KW-1133">Transmembrane helix</keyword>
<evidence type="ECO:0000313" key="7">
    <source>
        <dbReference type="EMBL" id="CBY07618.1"/>
    </source>
</evidence>
<reference evidence="7" key="1">
    <citation type="journal article" date="2010" name="Science">
        <title>Plasticity of animal genome architecture unmasked by rapid evolution of a pelagic tunicate.</title>
        <authorList>
            <person name="Denoeud F."/>
            <person name="Henriet S."/>
            <person name="Mungpakdee S."/>
            <person name="Aury J.M."/>
            <person name="Da Silva C."/>
            <person name="Brinkmann H."/>
            <person name="Mikhaleva J."/>
            <person name="Olsen L.C."/>
            <person name="Jubin C."/>
            <person name="Canestro C."/>
            <person name="Bouquet J.M."/>
            <person name="Danks G."/>
            <person name="Poulain J."/>
            <person name="Campsteijn C."/>
            <person name="Adamski M."/>
            <person name="Cross I."/>
            <person name="Yadetie F."/>
            <person name="Muffato M."/>
            <person name="Louis A."/>
            <person name="Butcher S."/>
            <person name="Tsagkogeorga G."/>
            <person name="Konrad A."/>
            <person name="Singh S."/>
            <person name="Jensen M.F."/>
            <person name="Cong E.H."/>
            <person name="Eikeseth-Otteraa H."/>
            <person name="Noel B."/>
            <person name="Anthouard V."/>
            <person name="Porcel B.M."/>
            <person name="Kachouri-Lafond R."/>
            <person name="Nishino A."/>
            <person name="Ugolini M."/>
            <person name="Chourrout P."/>
            <person name="Nishida H."/>
            <person name="Aasland R."/>
            <person name="Huzurbazar S."/>
            <person name="Westhof E."/>
            <person name="Delsuc F."/>
            <person name="Lehrach H."/>
            <person name="Reinhardt R."/>
            <person name="Weissenbach J."/>
            <person name="Roy S.W."/>
            <person name="Artiguenave F."/>
            <person name="Postlethwait J.H."/>
            <person name="Manak J.R."/>
            <person name="Thompson E.M."/>
            <person name="Jaillon O."/>
            <person name="Du Pasquier L."/>
            <person name="Boudinot P."/>
            <person name="Liberles D.A."/>
            <person name="Volff J.N."/>
            <person name="Philippe H."/>
            <person name="Lenhard B."/>
            <person name="Roest Crollius H."/>
            <person name="Wincker P."/>
            <person name="Chourrout D."/>
        </authorList>
    </citation>
    <scope>NUCLEOTIDE SEQUENCE [LARGE SCALE GENOMIC DNA]</scope>
</reference>
<evidence type="ECO:0000313" key="8">
    <source>
        <dbReference type="EMBL" id="CBY31993.1"/>
    </source>
</evidence>
<dbReference type="EC" id="4.2.1.1" evidence="4"/>
<accession>E4X681</accession>
<dbReference type="SMART" id="SM01057">
    <property type="entry name" value="Carb_anhydrase"/>
    <property type="match status" value="1"/>
</dbReference>
<dbReference type="AlphaFoldDB" id="E4X681"/>
<evidence type="ECO:0000313" key="9">
    <source>
        <dbReference type="Proteomes" id="UP000001307"/>
    </source>
</evidence>
<evidence type="ECO:0000256" key="1">
    <source>
        <dbReference type="ARBA" id="ARBA00010718"/>
    </source>
</evidence>